<evidence type="ECO:0000313" key="8">
    <source>
        <dbReference type="EMBL" id="ANI16474.1"/>
    </source>
</evidence>
<dbReference type="SMART" id="SM00091">
    <property type="entry name" value="PAS"/>
    <property type="match status" value="1"/>
</dbReference>
<dbReference type="CDD" id="cd01948">
    <property type="entry name" value="EAL"/>
    <property type="match status" value="1"/>
</dbReference>
<dbReference type="PROSITE" id="PS50883">
    <property type="entry name" value="EAL"/>
    <property type="match status" value="1"/>
</dbReference>
<dbReference type="PROSITE" id="PS50887">
    <property type="entry name" value="GGDEF"/>
    <property type="match status" value="1"/>
</dbReference>
<accession>A0A1A9KG38</accession>
<dbReference type="Pfam" id="PF00990">
    <property type="entry name" value="GGDEF"/>
    <property type="match status" value="1"/>
</dbReference>
<organism evidence="8 9">
    <name type="scientific">Pseudomonas citronellolis</name>
    <dbReference type="NCBI Taxonomy" id="53408"/>
    <lineage>
        <taxon>Bacteria</taxon>
        <taxon>Pseudomonadati</taxon>
        <taxon>Pseudomonadota</taxon>
        <taxon>Gammaproteobacteria</taxon>
        <taxon>Pseudomonadales</taxon>
        <taxon>Pseudomonadaceae</taxon>
        <taxon>Pseudomonas</taxon>
    </lineage>
</organism>
<evidence type="ECO:0000259" key="5">
    <source>
        <dbReference type="PROSITE" id="PS50112"/>
    </source>
</evidence>
<keyword evidence="4" id="KW-1133">Transmembrane helix</keyword>
<evidence type="ECO:0000259" key="7">
    <source>
        <dbReference type="PROSITE" id="PS50887"/>
    </source>
</evidence>
<dbReference type="InterPro" id="IPR013656">
    <property type="entry name" value="PAS_4"/>
</dbReference>
<comment type="cofactor">
    <cofactor evidence="1">
        <name>Mg(2+)</name>
        <dbReference type="ChEBI" id="CHEBI:18420"/>
    </cofactor>
</comment>
<dbReference type="GO" id="GO:0005886">
    <property type="term" value="C:plasma membrane"/>
    <property type="evidence" value="ECO:0007669"/>
    <property type="project" value="UniProtKB-SubCell"/>
</dbReference>
<dbReference type="InterPro" id="IPR052155">
    <property type="entry name" value="Biofilm_reg_signaling"/>
</dbReference>
<dbReference type="PANTHER" id="PTHR44757">
    <property type="entry name" value="DIGUANYLATE CYCLASE DGCP"/>
    <property type="match status" value="1"/>
</dbReference>
<sequence length="818" mass="91294">MGATGQSRIRHDSRLWKLVWPFIAVVLLQGLLGVGSLYLISGVRAYVGGESLWSKGQKDAIHYLQRYGETRDADDYRRYQEAIAIPLGDRLLRTALDSPQPDYELARKGILAGGNHPDDVGAIITLYRYFHDFSYFNEAVRYWKEGDRYLDQLQAIAEEMHQRIQTGQVGPGDISYWDQRIQAINEGVTPASMAFSAALAQGSRSVMRLLLAANIVSGLALILLAAWRTRNLLLAQRAFQSALDSEREKAQTTLAAIGDAVITIDENAHIAYLNPAAERMIGWDSEMAVGLPLKSLLRMLDETSEEEDLALVGQVLRGEVEAGSEISKLLQRLDGSGVVVTLVGTPIRVGGRIVGAALVLHDMTRERQYMESLSWQATHDSLTGLSNRREFEYRLEQALERSAQRNDRHSLMYLDLDQFKLVNDTCGHAAGDELLRQACSVLESCLREGDTLARLGGDEFGVLLENCPPEVAEQIAENLRQGVENLHFVWDRRPFNITVSIGVVHVSAMLVSVEEALRCADMACYLAKEKGRNRAQVFSPDDSELSMRFGEMAWVQRIRQALDEDRFRLFAQRIRAVDPQAEEGLHVELLLRVLDENGRLVPPNDFIPAAERYGLMPLIDRWVANRAFEILAERREAGCEPIATCAINLSGATIGDASFIQMLRELQPAYGLAPENICFEVTETSAIANLVSATQFIHELKAMGYRFSLDDFCAGMSSFVYLKHLPVDYLKIDGSFIKDMLDDPIDRAMVQVINQIGHVMGKRTVAEFVESEEILEALREIGIDYAQGYAVGRPLPFNRHYSGQAEPALVEPDTTSGR</sequence>
<keyword evidence="3" id="KW-0418">Kinase</keyword>
<name>A0A1A9KG38_9PSED</name>
<dbReference type="InterPro" id="IPR000160">
    <property type="entry name" value="GGDEF_dom"/>
</dbReference>
<dbReference type="InterPro" id="IPR035965">
    <property type="entry name" value="PAS-like_dom_sf"/>
</dbReference>
<dbReference type="PANTHER" id="PTHR44757:SF4">
    <property type="entry name" value="DIGUANYLATE CYCLASE DGCE-RELATED"/>
    <property type="match status" value="1"/>
</dbReference>
<dbReference type="Proteomes" id="UP000077748">
    <property type="component" value="Chromosome"/>
</dbReference>
<dbReference type="PROSITE" id="PS50112">
    <property type="entry name" value="PAS"/>
    <property type="match status" value="1"/>
</dbReference>
<dbReference type="Gene3D" id="3.30.70.270">
    <property type="match status" value="1"/>
</dbReference>
<keyword evidence="4" id="KW-0812">Transmembrane</keyword>
<feature type="transmembrane region" description="Helical" evidence="4">
    <location>
        <begin position="18"/>
        <end position="40"/>
    </location>
</feature>
<evidence type="ECO:0000256" key="2">
    <source>
        <dbReference type="ARBA" id="ARBA00004533"/>
    </source>
</evidence>
<reference evidence="8 9" key="1">
    <citation type="submission" date="2016-05" db="EMBL/GenBank/DDBJ databases">
        <title>Genome Sequence of Pseudomonas citronellolis Strain SJTE-3, an Estrogens and Persistent Organic Pollutants degradation strain.</title>
        <authorList>
            <person name="Liang R."/>
        </authorList>
    </citation>
    <scope>NUCLEOTIDE SEQUENCE [LARGE SCALE GENOMIC DNA]</scope>
    <source>
        <strain evidence="8 9">SJTE-3</strain>
    </source>
</reference>
<dbReference type="Pfam" id="PF08448">
    <property type="entry name" value="PAS_4"/>
    <property type="match status" value="1"/>
</dbReference>
<dbReference type="RefSeq" id="WP_064583856.1">
    <property type="nucleotide sequence ID" value="NZ_CP015878.1"/>
</dbReference>
<evidence type="ECO:0000313" key="9">
    <source>
        <dbReference type="Proteomes" id="UP000077748"/>
    </source>
</evidence>
<keyword evidence="3" id="KW-0808">Transferase</keyword>
<dbReference type="AlphaFoldDB" id="A0A1A9KG38"/>
<dbReference type="SMART" id="SM00267">
    <property type="entry name" value="GGDEF"/>
    <property type="match status" value="1"/>
</dbReference>
<dbReference type="NCBIfam" id="TIGR00254">
    <property type="entry name" value="GGDEF"/>
    <property type="match status" value="1"/>
</dbReference>
<dbReference type="SMART" id="SM00052">
    <property type="entry name" value="EAL"/>
    <property type="match status" value="1"/>
</dbReference>
<dbReference type="FunFam" id="3.30.70.270:FF:000001">
    <property type="entry name" value="Diguanylate cyclase domain protein"/>
    <property type="match status" value="1"/>
</dbReference>
<dbReference type="Gene3D" id="3.20.20.450">
    <property type="entry name" value="EAL domain"/>
    <property type="match status" value="1"/>
</dbReference>
<proteinExistence type="predicted"/>
<dbReference type="InterPro" id="IPR043128">
    <property type="entry name" value="Rev_trsase/Diguanyl_cyclase"/>
</dbReference>
<feature type="domain" description="GGDEF" evidence="7">
    <location>
        <begin position="407"/>
        <end position="540"/>
    </location>
</feature>
<feature type="transmembrane region" description="Helical" evidence="4">
    <location>
        <begin position="209"/>
        <end position="227"/>
    </location>
</feature>
<dbReference type="CDD" id="cd01949">
    <property type="entry name" value="GGDEF"/>
    <property type="match status" value="1"/>
</dbReference>
<dbReference type="Pfam" id="PF00563">
    <property type="entry name" value="EAL"/>
    <property type="match status" value="1"/>
</dbReference>
<dbReference type="EMBL" id="CP015878">
    <property type="protein sequence ID" value="ANI16474.1"/>
    <property type="molecule type" value="Genomic_DNA"/>
</dbReference>
<gene>
    <name evidence="8" type="ORF">A9C11_21985</name>
</gene>
<keyword evidence="4" id="KW-0472">Membrane</keyword>
<feature type="domain" description="EAL" evidence="6">
    <location>
        <begin position="551"/>
        <end position="808"/>
    </location>
</feature>
<dbReference type="SUPFAM" id="SSF55785">
    <property type="entry name" value="PYP-like sensor domain (PAS domain)"/>
    <property type="match status" value="1"/>
</dbReference>
<dbReference type="CDD" id="cd00130">
    <property type="entry name" value="PAS"/>
    <property type="match status" value="1"/>
</dbReference>
<feature type="domain" description="PAS" evidence="5">
    <location>
        <begin position="246"/>
        <end position="323"/>
    </location>
</feature>
<evidence type="ECO:0000259" key="6">
    <source>
        <dbReference type="PROSITE" id="PS50883"/>
    </source>
</evidence>
<dbReference type="InterPro" id="IPR029787">
    <property type="entry name" value="Nucleotide_cyclase"/>
</dbReference>
<dbReference type="NCBIfam" id="TIGR00229">
    <property type="entry name" value="sensory_box"/>
    <property type="match status" value="1"/>
</dbReference>
<dbReference type="InterPro" id="IPR001633">
    <property type="entry name" value="EAL_dom"/>
</dbReference>
<evidence type="ECO:0000256" key="3">
    <source>
        <dbReference type="ARBA" id="ARBA00022777"/>
    </source>
</evidence>
<dbReference type="InterPro" id="IPR000014">
    <property type="entry name" value="PAS"/>
</dbReference>
<evidence type="ECO:0000256" key="1">
    <source>
        <dbReference type="ARBA" id="ARBA00001946"/>
    </source>
</evidence>
<dbReference type="GO" id="GO:0016301">
    <property type="term" value="F:kinase activity"/>
    <property type="evidence" value="ECO:0007669"/>
    <property type="project" value="UniProtKB-KW"/>
</dbReference>
<protein>
    <submittedName>
        <fullName evidence="8">PAS domain S-box protein</fullName>
    </submittedName>
</protein>
<evidence type="ECO:0000256" key="4">
    <source>
        <dbReference type="SAM" id="Phobius"/>
    </source>
</evidence>
<dbReference type="SUPFAM" id="SSF141868">
    <property type="entry name" value="EAL domain-like"/>
    <property type="match status" value="1"/>
</dbReference>
<dbReference type="SUPFAM" id="SSF55073">
    <property type="entry name" value="Nucleotide cyclase"/>
    <property type="match status" value="1"/>
</dbReference>
<dbReference type="Gene3D" id="3.30.450.20">
    <property type="entry name" value="PAS domain"/>
    <property type="match status" value="1"/>
</dbReference>
<dbReference type="InterPro" id="IPR035919">
    <property type="entry name" value="EAL_sf"/>
</dbReference>
<comment type="subcellular location">
    <subcellularLocation>
        <location evidence="2">Cell inner membrane</location>
    </subcellularLocation>
</comment>